<name>A0A250AZF9_9GAMM</name>
<accession>A0A250AZF9</accession>
<organism evidence="1 2">
    <name type="scientific">Gibbsiella quercinecans</name>
    <dbReference type="NCBI Taxonomy" id="929813"/>
    <lineage>
        <taxon>Bacteria</taxon>
        <taxon>Pseudomonadati</taxon>
        <taxon>Pseudomonadota</taxon>
        <taxon>Gammaproteobacteria</taxon>
        <taxon>Enterobacterales</taxon>
        <taxon>Yersiniaceae</taxon>
        <taxon>Gibbsiella</taxon>
    </lineage>
</organism>
<gene>
    <name evidence="1" type="ORF">AWC35_08455</name>
</gene>
<dbReference type="EMBL" id="CP014136">
    <property type="protein sequence ID" value="ATA19368.1"/>
    <property type="molecule type" value="Genomic_DNA"/>
</dbReference>
<dbReference type="AlphaFoldDB" id="A0A250AZF9"/>
<dbReference type="Proteomes" id="UP000217182">
    <property type="component" value="Chromosome"/>
</dbReference>
<protein>
    <submittedName>
        <fullName evidence="1">Uncharacterized protein</fullName>
    </submittedName>
</protein>
<sequence>MIVAHIRAQSQSCRVIIRAYDSFTGTGINGLPLLAAHRLMQRSHPFVPSRTAAINQEIIRYAY</sequence>
<evidence type="ECO:0000313" key="1">
    <source>
        <dbReference type="EMBL" id="ATA19368.1"/>
    </source>
</evidence>
<proteinExistence type="predicted"/>
<keyword evidence="2" id="KW-1185">Reference proteome</keyword>
<reference evidence="1 2" key="1">
    <citation type="submission" date="2016-01" db="EMBL/GenBank/DDBJ databases">
        <authorList>
            <person name="Oliw E.H."/>
        </authorList>
    </citation>
    <scope>NUCLEOTIDE SEQUENCE [LARGE SCALE GENOMIC DNA]</scope>
    <source>
        <strain evidence="1 2">FRB97</strain>
    </source>
</reference>
<dbReference type="KEGG" id="gqu:AWC35_08455"/>
<evidence type="ECO:0000313" key="2">
    <source>
        <dbReference type="Proteomes" id="UP000217182"/>
    </source>
</evidence>